<sequence length="141" mass="15731">MEPITLRGHHLLCVHGFRGMGYSPAFVAKMSEVVEKIRDVGQDFSIRVVQGLDDTCQFCPNKGENRCEASSDSEAHVQQLDQNVIQQLGIAAGEVYLKSELIRWTKERVHPDDLARLCEGCSWYSYGVCQEGIAALREGTT</sequence>
<protein>
    <submittedName>
        <fullName evidence="1">DUF1284 domain-containing protein</fullName>
    </submittedName>
</protein>
<dbReference type="EMBL" id="CP066308">
    <property type="protein sequence ID" value="QQE75824.1"/>
    <property type="molecule type" value="Genomic_DNA"/>
</dbReference>
<dbReference type="Proteomes" id="UP000595847">
    <property type="component" value="Chromosome"/>
</dbReference>
<name>A0A7T5JPZ9_9BACL</name>
<dbReference type="EMBL" id="CP073708">
    <property type="protein sequence ID" value="QUO42850.1"/>
    <property type="molecule type" value="Genomic_DNA"/>
</dbReference>
<dbReference type="InterPro" id="IPR009702">
    <property type="entry name" value="DUF1284"/>
</dbReference>
<dbReference type="RefSeq" id="WP_198829338.1">
    <property type="nucleotide sequence ID" value="NZ_CP066308.1"/>
</dbReference>
<dbReference type="Pfam" id="PF06935">
    <property type="entry name" value="DUF1284"/>
    <property type="match status" value="1"/>
</dbReference>
<evidence type="ECO:0000313" key="3">
    <source>
        <dbReference type="Proteomes" id="UP000595847"/>
    </source>
</evidence>
<evidence type="ECO:0000313" key="4">
    <source>
        <dbReference type="Proteomes" id="UP000677234"/>
    </source>
</evidence>
<organism evidence="1 3">
    <name type="scientific">Brevibacillus composti</name>
    <dbReference type="NCBI Taxonomy" id="2796470"/>
    <lineage>
        <taxon>Bacteria</taxon>
        <taxon>Bacillati</taxon>
        <taxon>Bacillota</taxon>
        <taxon>Bacilli</taxon>
        <taxon>Bacillales</taxon>
        <taxon>Paenibacillaceae</taxon>
        <taxon>Brevibacillus</taxon>
    </lineage>
</organism>
<reference evidence="1 3" key="1">
    <citation type="submission" date="2020-12" db="EMBL/GenBank/DDBJ databases">
        <title>strain FJAT-54423T represents a novel species of the genus Brevibacillus.</title>
        <authorList>
            <person name="Tang R."/>
        </authorList>
    </citation>
    <scope>NUCLEOTIDE SEQUENCE [LARGE SCALE GENOMIC DNA]</scope>
    <source>
        <strain evidence="1 3">FJAT-54423</strain>
    </source>
</reference>
<evidence type="ECO:0000313" key="1">
    <source>
        <dbReference type="EMBL" id="QQE75824.1"/>
    </source>
</evidence>
<reference evidence="2" key="2">
    <citation type="submission" date="2021-04" db="EMBL/GenBank/DDBJ databases">
        <title>Brevibacillus composti FJAT-54423, complete genome.</title>
        <authorList>
            <person name="Tang R."/>
        </authorList>
    </citation>
    <scope>NUCLEOTIDE SEQUENCE</scope>
    <source>
        <strain evidence="2">FJAT-54424</strain>
    </source>
</reference>
<evidence type="ECO:0000313" key="2">
    <source>
        <dbReference type="EMBL" id="QUO42850.1"/>
    </source>
</evidence>
<dbReference type="KEGG" id="bcop:JD108_08155"/>
<accession>A0A7T5JPZ9</accession>
<keyword evidence="4" id="KW-1185">Reference proteome</keyword>
<proteinExistence type="predicted"/>
<gene>
    <name evidence="1" type="ORF">JD108_08155</name>
    <name evidence="2" type="ORF">KDJ56_07835</name>
</gene>
<dbReference type="AlphaFoldDB" id="A0A7T5JPZ9"/>
<dbReference type="Proteomes" id="UP000677234">
    <property type="component" value="Chromosome"/>
</dbReference>